<dbReference type="InterPro" id="IPR009057">
    <property type="entry name" value="Homeodomain-like_sf"/>
</dbReference>
<dbReference type="STRING" id="1322246.BN4_10294"/>
<dbReference type="AlphaFoldDB" id="M1WQ72"/>
<dbReference type="Proteomes" id="UP000011724">
    <property type="component" value="Chromosome"/>
</dbReference>
<organism evidence="4 5">
    <name type="scientific">Pseudodesulfovibrio piezophilus (strain DSM 21447 / JCM 15486 / C1TLV30)</name>
    <name type="common">Desulfovibrio piezophilus</name>
    <dbReference type="NCBI Taxonomy" id="1322246"/>
    <lineage>
        <taxon>Bacteria</taxon>
        <taxon>Pseudomonadati</taxon>
        <taxon>Thermodesulfobacteriota</taxon>
        <taxon>Desulfovibrionia</taxon>
        <taxon>Desulfovibrionales</taxon>
        <taxon>Desulfovibrionaceae</taxon>
    </lineage>
</organism>
<proteinExistence type="predicted"/>
<evidence type="ECO:0000313" key="5">
    <source>
        <dbReference type="Proteomes" id="UP000011724"/>
    </source>
</evidence>
<evidence type="ECO:0000259" key="3">
    <source>
        <dbReference type="PROSITE" id="PS50977"/>
    </source>
</evidence>
<dbReference type="Gene3D" id="1.10.357.10">
    <property type="entry name" value="Tetracycline Repressor, domain 2"/>
    <property type="match status" value="1"/>
</dbReference>
<accession>M1WQ72</accession>
<dbReference type="InterPro" id="IPR001647">
    <property type="entry name" value="HTH_TetR"/>
</dbReference>
<evidence type="ECO:0000313" key="4">
    <source>
        <dbReference type="EMBL" id="CCH47532.1"/>
    </source>
</evidence>
<feature type="DNA-binding region" description="H-T-H motif" evidence="2">
    <location>
        <begin position="40"/>
        <end position="59"/>
    </location>
</feature>
<evidence type="ECO:0000256" key="2">
    <source>
        <dbReference type="PROSITE-ProRule" id="PRU00335"/>
    </source>
</evidence>
<dbReference type="eggNOG" id="COG1309">
    <property type="taxonomic scope" value="Bacteria"/>
</dbReference>
<reference evidence="4 5" key="1">
    <citation type="journal article" date="2013" name="PLoS ONE">
        <title>The first genomic and proteomic characterization of a deep-sea sulfate reducer: insights into the piezophilic lifestyle of Desulfovibrio piezophilus.</title>
        <authorList>
            <person name="Pradel N."/>
            <person name="Ji B."/>
            <person name="Gimenez G."/>
            <person name="Talla E."/>
            <person name="Lenoble P."/>
            <person name="Garel M."/>
            <person name="Tamburini C."/>
            <person name="Fourquet P."/>
            <person name="Lebrun R."/>
            <person name="Bertin P."/>
            <person name="Denis Y."/>
            <person name="Pophillat M."/>
            <person name="Barbe V."/>
            <person name="Ollivier B."/>
            <person name="Dolla A."/>
        </authorList>
    </citation>
    <scope>NUCLEOTIDE SEQUENCE [LARGE SCALE GENOMIC DNA]</scope>
    <source>
        <strain evidence="5">DSM 10523 / SB164P1</strain>
    </source>
</reference>
<reference evidence="5" key="2">
    <citation type="journal article" date="2013" name="Stand. Genomic Sci.">
        <title>Complete genome sequence of Desulfocapsa sulfexigens, a marine deltaproteobacterium specialized in disproportionating inorganic sulfur compounds.</title>
        <authorList>
            <person name="Finster K.W."/>
            <person name="Kjeldsen K.U."/>
            <person name="Kube M."/>
            <person name="Reinhardt R."/>
            <person name="Mussmann M."/>
            <person name="Amann R."/>
            <person name="Schreiber L."/>
        </authorList>
    </citation>
    <scope>NUCLEOTIDE SEQUENCE [LARGE SCALE GENOMIC DNA]</scope>
    <source>
        <strain evidence="5">DSM 10523 / SB164P1</strain>
    </source>
</reference>
<keyword evidence="5" id="KW-1185">Reference proteome</keyword>
<feature type="domain" description="HTH tetR-type" evidence="3">
    <location>
        <begin position="17"/>
        <end position="77"/>
    </location>
</feature>
<keyword evidence="1 2" id="KW-0238">DNA-binding</keyword>
<dbReference type="EMBL" id="FO203427">
    <property type="protein sequence ID" value="CCH47532.1"/>
    <property type="molecule type" value="Genomic_DNA"/>
</dbReference>
<dbReference type="RefSeq" id="WP_015413587.1">
    <property type="nucleotide sequence ID" value="NC_020409.1"/>
</dbReference>
<evidence type="ECO:0000256" key="1">
    <source>
        <dbReference type="ARBA" id="ARBA00023125"/>
    </source>
</evidence>
<sequence>MNNLALVPNVIPIHSREMTKDRLKSAVGKVLANVGFQNLDVNQVAHEAGLDRKLIYQYFGGLQGLVYEYGQTQDFWPDVEELLGDEQDVISSLPPHEVMALFFKRYMHAILKRPYTLEILAWEAIERNALTKTLEEIRSKTALQFFEYMEQDPPKNVDLTALVLLMAGAINFIVVRSRIYPSLGGIDLRADEGWKRLERTIDQLLSGILK</sequence>
<dbReference type="GO" id="GO:0003677">
    <property type="term" value="F:DNA binding"/>
    <property type="evidence" value="ECO:0007669"/>
    <property type="project" value="UniProtKB-UniRule"/>
</dbReference>
<name>M1WQ72_PSEP2</name>
<protein>
    <submittedName>
        <fullName evidence="4">Transcriptional regulator, TetR family</fullName>
    </submittedName>
</protein>
<gene>
    <name evidence="4" type="ordered locus">BN4_10294</name>
</gene>
<dbReference type="PROSITE" id="PS50977">
    <property type="entry name" value="HTH_TETR_2"/>
    <property type="match status" value="1"/>
</dbReference>
<dbReference type="BioCyc" id="DPIE1322246:BN4_RS01550-MONOMER"/>
<dbReference type="HOGENOM" id="CLU_091688_2_0_7"/>
<dbReference type="SUPFAM" id="SSF46689">
    <property type="entry name" value="Homeodomain-like"/>
    <property type="match status" value="1"/>
</dbReference>
<dbReference type="KEGG" id="dpi:BN4_10294"/>
<dbReference type="OrthoDB" id="9796019at2"/>